<dbReference type="InterPro" id="IPR002765">
    <property type="entry name" value="UPF0145_YbjQ-like"/>
</dbReference>
<name>A0ABZ0JYX6_9GAMM</name>
<gene>
    <name evidence="3" type="ORF">RGE70_00660</name>
</gene>
<evidence type="ECO:0000256" key="2">
    <source>
        <dbReference type="HAMAP-Rule" id="MF_00338"/>
    </source>
</evidence>
<dbReference type="PANTHER" id="PTHR34068">
    <property type="entry name" value="UPF0145 PROTEIN YBJQ"/>
    <property type="match status" value="1"/>
</dbReference>
<organism evidence="3 4">
    <name type="scientific">Shewanella youngdeokensis</name>
    <dbReference type="NCBI Taxonomy" id="2999068"/>
    <lineage>
        <taxon>Bacteria</taxon>
        <taxon>Pseudomonadati</taxon>
        <taxon>Pseudomonadota</taxon>
        <taxon>Gammaproteobacteria</taxon>
        <taxon>Alteromonadales</taxon>
        <taxon>Shewanellaceae</taxon>
        <taxon>Shewanella</taxon>
    </lineage>
</organism>
<dbReference type="RefSeq" id="WP_310469632.1">
    <property type="nucleotide sequence ID" value="NZ_CP136522.1"/>
</dbReference>
<reference evidence="3 4" key="1">
    <citation type="submission" date="2023-10" db="EMBL/GenBank/DDBJ databases">
        <title>Complete genome sequence of Shewanella sp. DAU334.</title>
        <authorList>
            <person name="Lee Y.-S."/>
            <person name="Jeong H.-R."/>
            <person name="Hwang E.-J."/>
            <person name="Choi Y.-L."/>
            <person name="Kim G.-D."/>
        </authorList>
    </citation>
    <scope>NUCLEOTIDE SEQUENCE [LARGE SCALE GENOMIC DNA]</scope>
    <source>
        <strain evidence="3 4">DAU334</strain>
    </source>
</reference>
<dbReference type="InterPro" id="IPR035439">
    <property type="entry name" value="UPF0145_dom_sf"/>
</dbReference>
<protein>
    <recommendedName>
        <fullName evidence="2">UPF0145 protein RGE70_00660</fullName>
    </recommendedName>
</protein>
<comment type="similarity">
    <text evidence="1 2">Belongs to the UPF0145 family.</text>
</comment>
<proteinExistence type="inferred from homology"/>
<dbReference type="EMBL" id="CP136522">
    <property type="protein sequence ID" value="WOT05371.1"/>
    <property type="molecule type" value="Genomic_DNA"/>
</dbReference>
<evidence type="ECO:0000313" key="3">
    <source>
        <dbReference type="EMBL" id="WOT05371.1"/>
    </source>
</evidence>
<dbReference type="Gene3D" id="3.30.110.70">
    <property type="entry name" value="Hypothetical protein apc22750. Chain B"/>
    <property type="match status" value="1"/>
</dbReference>
<dbReference type="HAMAP" id="MF_00338">
    <property type="entry name" value="UPF0145"/>
    <property type="match status" value="1"/>
</dbReference>
<dbReference type="Pfam" id="PF01906">
    <property type="entry name" value="YbjQ_1"/>
    <property type="match status" value="1"/>
</dbReference>
<evidence type="ECO:0000313" key="4">
    <source>
        <dbReference type="Proteomes" id="UP001529491"/>
    </source>
</evidence>
<evidence type="ECO:0000256" key="1">
    <source>
        <dbReference type="ARBA" id="ARBA00010751"/>
    </source>
</evidence>
<keyword evidence="4" id="KW-1185">Reference proteome</keyword>
<accession>A0ABZ0JYX6</accession>
<dbReference type="SUPFAM" id="SSF117782">
    <property type="entry name" value="YbjQ-like"/>
    <property type="match status" value="1"/>
</dbReference>
<sequence length="102" mass="11184">MIVVTSNEISQKNILEYHGIAKGVVVRQPTIKQGFKGAFTLGGKNDAYTEACEQTRQQAYDMMVEDAKKLGANAVIGMRFDASEFMQDSTEVIAYGTAITIE</sequence>
<dbReference type="Proteomes" id="UP001529491">
    <property type="component" value="Chromosome"/>
</dbReference>
<dbReference type="PANTHER" id="PTHR34068:SF2">
    <property type="entry name" value="UPF0145 PROTEIN SCO3412"/>
    <property type="match status" value="1"/>
</dbReference>